<name>X1JXY9_9ZZZZ</name>
<keyword evidence="3" id="KW-0479">Metal-binding</keyword>
<dbReference type="NCBIfam" id="TIGR01494">
    <property type="entry name" value="ATPase_P-type"/>
    <property type="match status" value="1"/>
</dbReference>
<dbReference type="EMBL" id="BARV01001678">
    <property type="protein sequence ID" value="GAH98992.1"/>
    <property type="molecule type" value="Genomic_DNA"/>
</dbReference>
<feature type="transmembrane region" description="Helical" evidence="7">
    <location>
        <begin position="346"/>
        <end position="370"/>
    </location>
</feature>
<evidence type="ECO:0000256" key="7">
    <source>
        <dbReference type="SAM" id="Phobius"/>
    </source>
</evidence>
<comment type="subcellular location">
    <subcellularLocation>
        <location evidence="1">Membrane</location>
    </subcellularLocation>
</comment>
<keyword evidence="6 7" id="KW-0472">Membrane</keyword>
<dbReference type="AlphaFoldDB" id="X1JXY9"/>
<dbReference type="InterPro" id="IPR006068">
    <property type="entry name" value="ATPase_P-typ_cation-transptr_C"/>
</dbReference>
<dbReference type="Gene3D" id="3.40.1110.10">
    <property type="entry name" value="Calcium-transporting ATPase, cytoplasmic domain N"/>
    <property type="match status" value="1"/>
</dbReference>
<protein>
    <recommendedName>
        <fullName evidence="8">Cation-transporting P-type ATPase C-terminal domain-containing protein</fullName>
    </recommendedName>
</protein>
<keyword evidence="4" id="KW-0460">Magnesium</keyword>
<feature type="transmembrane region" description="Helical" evidence="7">
    <location>
        <begin position="382"/>
        <end position="401"/>
    </location>
</feature>
<dbReference type="InterPro" id="IPR023298">
    <property type="entry name" value="ATPase_P-typ_TM_dom_sf"/>
</dbReference>
<dbReference type="PANTHER" id="PTHR24093">
    <property type="entry name" value="CATION TRANSPORTING ATPASE"/>
    <property type="match status" value="1"/>
</dbReference>
<dbReference type="GO" id="GO:0005886">
    <property type="term" value="C:plasma membrane"/>
    <property type="evidence" value="ECO:0007669"/>
    <property type="project" value="TreeGrafter"/>
</dbReference>
<feature type="domain" description="Cation-transporting P-type ATPase C-terminal" evidence="8">
    <location>
        <begin position="387"/>
        <end position="446"/>
    </location>
</feature>
<evidence type="ECO:0000256" key="4">
    <source>
        <dbReference type="ARBA" id="ARBA00022842"/>
    </source>
</evidence>
<comment type="caution">
    <text evidence="9">The sequence shown here is derived from an EMBL/GenBank/DDBJ whole genome shotgun (WGS) entry which is preliminary data.</text>
</comment>
<sequence>GEIKIDGQRANFNKKNHFDFFITSMVLNNISSLIEEEVKIKAKKIKTKRIRRALGSPTEAALLVLAEKAGFDLNKLKDEFEYIQEFSFDSSVKRMSTIYKPKSKKHKTYYAFVKGASEIIVKRCNQIVLNKKIISLNDDKQSEILDSIKKYAESGYRTLSIAYKEIDKPIAKNEKFNRDEIEINLVFLGFVVILDPPREGVIESVGNCKSAGIDVVMITGDHPATAEAIAKNIDLFDEGDFVVEGKDIELLPIEDFNKVSVFARVVPSDKEKIISRYQEQDRIVAMTGDGINDSLALKLANTGIAMGITGTDVAKEVSDMVISDDNFVSIEKGVRIGRGIFSRIRVIIFFFICINIVEAVFFFTAEFLPIVGFKLFNNWQHIYVFAIVHSFPSLALVVDTVPKDIMKEPPRNEEEILNRQLIVLLIVQAALMGLGFALSYYLTFFGVIPINKFNLDPNLSYILQEELYGSDRLVMPMSLAHQKARTM</sequence>
<dbReference type="InterPro" id="IPR036412">
    <property type="entry name" value="HAD-like_sf"/>
</dbReference>
<dbReference type="GO" id="GO:0005388">
    <property type="term" value="F:P-type calcium transporter activity"/>
    <property type="evidence" value="ECO:0007669"/>
    <property type="project" value="TreeGrafter"/>
</dbReference>
<reference evidence="9" key="1">
    <citation type="journal article" date="2014" name="Front. Microbiol.">
        <title>High frequency of phylogenetically diverse reductive dehalogenase-homologous genes in deep subseafloor sedimentary metagenomes.</title>
        <authorList>
            <person name="Kawai M."/>
            <person name="Futagami T."/>
            <person name="Toyoda A."/>
            <person name="Takaki Y."/>
            <person name="Nishi S."/>
            <person name="Hori S."/>
            <person name="Arai W."/>
            <person name="Tsubouchi T."/>
            <person name="Morono Y."/>
            <person name="Uchiyama I."/>
            <person name="Ito T."/>
            <person name="Fujiyama A."/>
            <person name="Inagaki F."/>
            <person name="Takami H."/>
        </authorList>
    </citation>
    <scope>NUCLEOTIDE SEQUENCE</scope>
    <source>
        <strain evidence="9">Expedition CK06-06</strain>
    </source>
</reference>
<evidence type="ECO:0000256" key="2">
    <source>
        <dbReference type="ARBA" id="ARBA00022692"/>
    </source>
</evidence>
<gene>
    <name evidence="9" type="ORF">S06H3_04714</name>
</gene>
<evidence type="ECO:0000256" key="1">
    <source>
        <dbReference type="ARBA" id="ARBA00004370"/>
    </source>
</evidence>
<dbReference type="SUPFAM" id="SSF81660">
    <property type="entry name" value="Metal cation-transporting ATPase, ATP-binding domain N"/>
    <property type="match status" value="1"/>
</dbReference>
<evidence type="ECO:0000259" key="8">
    <source>
        <dbReference type="Pfam" id="PF00689"/>
    </source>
</evidence>
<dbReference type="GO" id="GO:0005524">
    <property type="term" value="F:ATP binding"/>
    <property type="evidence" value="ECO:0007669"/>
    <property type="project" value="InterPro"/>
</dbReference>
<dbReference type="GO" id="GO:0016887">
    <property type="term" value="F:ATP hydrolysis activity"/>
    <property type="evidence" value="ECO:0007669"/>
    <property type="project" value="InterPro"/>
</dbReference>
<dbReference type="PANTHER" id="PTHR24093:SF506">
    <property type="entry name" value="CATION-TRANSPORTING ATPASE PMA1"/>
    <property type="match status" value="1"/>
</dbReference>
<organism evidence="9">
    <name type="scientific">marine sediment metagenome</name>
    <dbReference type="NCBI Taxonomy" id="412755"/>
    <lineage>
        <taxon>unclassified sequences</taxon>
        <taxon>metagenomes</taxon>
        <taxon>ecological metagenomes</taxon>
    </lineage>
</organism>
<dbReference type="GO" id="GO:0046872">
    <property type="term" value="F:metal ion binding"/>
    <property type="evidence" value="ECO:0007669"/>
    <property type="project" value="UniProtKB-KW"/>
</dbReference>
<dbReference type="Pfam" id="PF00689">
    <property type="entry name" value="Cation_ATPase_C"/>
    <property type="match status" value="1"/>
</dbReference>
<dbReference type="PRINTS" id="PR00119">
    <property type="entry name" value="CATATPASE"/>
</dbReference>
<evidence type="ECO:0000313" key="9">
    <source>
        <dbReference type="EMBL" id="GAH98992.1"/>
    </source>
</evidence>
<dbReference type="SUPFAM" id="SSF56784">
    <property type="entry name" value="HAD-like"/>
    <property type="match status" value="1"/>
</dbReference>
<proteinExistence type="predicted"/>
<keyword evidence="2 7" id="KW-0812">Transmembrane</keyword>
<accession>X1JXY9</accession>
<feature type="non-terminal residue" evidence="9">
    <location>
        <position position="487"/>
    </location>
</feature>
<dbReference type="Pfam" id="PF13246">
    <property type="entry name" value="Cation_ATPase"/>
    <property type="match status" value="1"/>
</dbReference>
<feature type="transmembrane region" description="Helical" evidence="7">
    <location>
        <begin position="421"/>
        <end position="442"/>
    </location>
</feature>
<dbReference type="PRINTS" id="PR00120">
    <property type="entry name" value="HATPASE"/>
</dbReference>
<dbReference type="InterPro" id="IPR023214">
    <property type="entry name" value="HAD_sf"/>
</dbReference>
<dbReference type="SUPFAM" id="SSF81665">
    <property type="entry name" value="Calcium ATPase, transmembrane domain M"/>
    <property type="match status" value="1"/>
</dbReference>
<evidence type="ECO:0000256" key="3">
    <source>
        <dbReference type="ARBA" id="ARBA00022723"/>
    </source>
</evidence>
<evidence type="ECO:0000256" key="6">
    <source>
        <dbReference type="ARBA" id="ARBA00023136"/>
    </source>
</evidence>
<dbReference type="InterPro" id="IPR001757">
    <property type="entry name" value="P_typ_ATPase"/>
</dbReference>
<feature type="non-terminal residue" evidence="9">
    <location>
        <position position="1"/>
    </location>
</feature>
<dbReference type="Gene3D" id="3.40.50.1000">
    <property type="entry name" value="HAD superfamily/HAD-like"/>
    <property type="match status" value="1"/>
</dbReference>
<dbReference type="InterPro" id="IPR023299">
    <property type="entry name" value="ATPase_P-typ_cyto_dom_N"/>
</dbReference>
<evidence type="ECO:0000256" key="5">
    <source>
        <dbReference type="ARBA" id="ARBA00022989"/>
    </source>
</evidence>
<keyword evidence="5 7" id="KW-1133">Transmembrane helix</keyword>